<proteinExistence type="predicted"/>
<feature type="chain" id="PRO_5041222769" evidence="1">
    <location>
        <begin position="22"/>
        <end position="146"/>
    </location>
</feature>
<gene>
    <name evidence="2" type="ORF">GGU10DRAFT_387366</name>
</gene>
<accession>A0AA38KZG4</accession>
<dbReference type="AlphaFoldDB" id="A0AA38KZG4"/>
<comment type="caution">
    <text evidence="2">The sequence shown here is derived from an EMBL/GenBank/DDBJ whole genome shotgun (WGS) entry which is preliminary data.</text>
</comment>
<dbReference type="Proteomes" id="UP001163798">
    <property type="component" value="Unassembled WGS sequence"/>
</dbReference>
<name>A0AA38KZG4_9AGAR</name>
<reference evidence="2" key="1">
    <citation type="submission" date="2022-08" db="EMBL/GenBank/DDBJ databases">
        <authorList>
            <consortium name="DOE Joint Genome Institute"/>
            <person name="Min B."/>
            <person name="Riley R."/>
            <person name="Sierra-Patev S."/>
            <person name="Naranjo-Ortiz M."/>
            <person name="Looney B."/>
            <person name="Konkel Z."/>
            <person name="Slot J.C."/>
            <person name="Sakamoto Y."/>
            <person name="Steenwyk J.L."/>
            <person name="Rokas A."/>
            <person name="Carro J."/>
            <person name="Camarero S."/>
            <person name="Ferreira P."/>
            <person name="Molpeceres G."/>
            <person name="Ruiz-Duenas F.J."/>
            <person name="Serrano A."/>
            <person name="Henrissat B."/>
            <person name="Drula E."/>
            <person name="Hughes K.W."/>
            <person name="Mata J.L."/>
            <person name="Ishikawa N.K."/>
            <person name="Vargas-Isla R."/>
            <person name="Ushijima S."/>
            <person name="Smith C.A."/>
            <person name="Ahrendt S."/>
            <person name="Andreopoulos W."/>
            <person name="He G."/>
            <person name="Labutti K."/>
            <person name="Lipzen A."/>
            <person name="Ng V."/>
            <person name="Sandor L."/>
            <person name="Barry K."/>
            <person name="Martinez A.T."/>
            <person name="Xiao Y."/>
            <person name="Gibbons J.G."/>
            <person name="Terashima K."/>
            <person name="Hibbett D.S."/>
            <person name="Grigoriev I.V."/>
        </authorList>
    </citation>
    <scope>NUCLEOTIDE SEQUENCE</scope>
    <source>
        <strain evidence="2">TFB10291</strain>
    </source>
</reference>
<protein>
    <submittedName>
        <fullName evidence="2">Uncharacterized protein</fullName>
    </submittedName>
</protein>
<keyword evidence="1" id="KW-0732">Signal</keyword>
<feature type="signal peptide" evidence="1">
    <location>
        <begin position="1"/>
        <end position="21"/>
    </location>
</feature>
<dbReference type="EMBL" id="MU793338">
    <property type="protein sequence ID" value="KAJ3785558.1"/>
    <property type="molecule type" value="Genomic_DNA"/>
</dbReference>
<sequence>MHLNLVYVLLAVLGMTHITTAIPVQSSEHSDSPSTGSLTERKTILVSFGNLAGPEGTEENEAVTSMIDLLFSEAHEKTNGVIPPVRLAFKNHVKKGMKDNAVIPFTFTGLDICQGECEAEADLFHRISFIQDSKGKILYNPHMTGS</sequence>
<keyword evidence="3" id="KW-1185">Reference proteome</keyword>
<evidence type="ECO:0000313" key="2">
    <source>
        <dbReference type="EMBL" id="KAJ3785558.1"/>
    </source>
</evidence>
<evidence type="ECO:0000256" key="1">
    <source>
        <dbReference type="SAM" id="SignalP"/>
    </source>
</evidence>
<organism evidence="2 3">
    <name type="scientific">Lentinula aff. detonsa</name>
    <dbReference type="NCBI Taxonomy" id="2804958"/>
    <lineage>
        <taxon>Eukaryota</taxon>
        <taxon>Fungi</taxon>
        <taxon>Dikarya</taxon>
        <taxon>Basidiomycota</taxon>
        <taxon>Agaricomycotina</taxon>
        <taxon>Agaricomycetes</taxon>
        <taxon>Agaricomycetidae</taxon>
        <taxon>Agaricales</taxon>
        <taxon>Marasmiineae</taxon>
        <taxon>Omphalotaceae</taxon>
        <taxon>Lentinula</taxon>
    </lineage>
</organism>
<evidence type="ECO:0000313" key="3">
    <source>
        <dbReference type="Proteomes" id="UP001163798"/>
    </source>
</evidence>